<organism evidence="2 3">
    <name type="scientific">Spirosoma aureum</name>
    <dbReference type="NCBI Taxonomy" id="2692134"/>
    <lineage>
        <taxon>Bacteria</taxon>
        <taxon>Pseudomonadati</taxon>
        <taxon>Bacteroidota</taxon>
        <taxon>Cytophagia</taxon>
        <taxon>Cytophagales</taxon>
        <taxon>Cytophagaceae</taxon>
        <taxon>Spirosoma</taxon>
    </lineage>
</organism>
<evidence type="ECO:0000313" key="3">
    <source>
        <dbReference type="Proteomes" id="UP000501802"/>
    </source>
</evidence>
<sequence length="82" mass="9334">MKAATERKIIRWFHILASIPVLGYIYGPVASLPEPAFAVKFVILPAVVLSGVWLWLGHHVRKWWRTRNGGNTNVRTAQGRTR</sequence>
<keyword evidence="1" id="KW-0472">Membrane</keyword>
<name>A0A6G9AJB0_9BACT</name>
<feature type="transmembrane region" description="Helical" evidence="1">
    <location>
        <begin position="37"/>
        <end position="56"/>
    </location>
</feature>
<evidence type="ECO:0000256" key="1">
    <source>
        <dbReference type="SAM" id="Phobius"/>
    </source>
</evidence>
<dbReference type="KEGG" id="spib:G8759_07840"/>
<reference evidence="2 3" key="1">
    <citation type="submission" date="2020-03" db="EMBL/GenBank/DDBJ databases">
        <authorList>
            <person name="Kim M.K."/>
        </authorList>
    </citation>
    <scope>NUCLEOTIDE SEQUENCE [LARGE SCALE GENOMIC DNA]</scope>
    <source>
        <strain evidence="2 3">BT328</strain>
    </source>
</reference>
<dbReference type="AlphaFoldDB" id="A0A6G9AJB0"/>
<dbReference type="Proteomes" id="UP000501802">
    <property type="component" value="Chromosome"/>
</dbReference>
<evidence type="ECO:0000313" key="2">
    <source>
        <dbReference type="EMBL" id="QIP12540.1"/>
    </source>
</evidence>
<keyword evidence="1" id="KW-0812">Transmembrane</keyword>
<keyword evidence="1" id="KW-1133">Transmembrane helix</keyword>
<protein>
    <submittedName>
        <fullName evidence="2">Uncharacterized protein</fullName>
    </submittedName>
</protein>
<keyword evidence="3" id="KW-1185">Reference proteome</keyword>
<accession>A0A6G9AJB0</accession>
<gene>
    <name evidence="2" type="ORF">G8759_07840</name>
</gene>
<feature type="transmembrane region" description="Helical" evidence="1">
    <location>
        <begin position="12"/>
        <end position="31"/>
    </location>
</feature>
<proteinExistence type="predicted"/>
<dbReference type="RefSeq" id="WP_167206743.1">
    <property type="nucleotide sequence ID" value="NZ_CP050063.1"/>
</dbReference>
<dbReference type="EMBL" id="CP050063">
    <property type="protein sequence ID" value="QIP12540.1"/>
    <property type="molecule type" value="Genomic_DNA"/>
</dbReference>